<feature type="chain" id="PRO_5046435734" evidence="1">
    <location>
        <begin position="30"/>
        <end position="1299"/>
    </location>
</feature>
<feature type="signal peptide" evidence="1">
    <location>
        <begin position="1"/>
        <end position="29"/>
    </location>
</feature>
<sequence>MTKNRFSVMAAAGIVSLIVYLAFMMTAFAASAPVDQYNGVNYSAVTIGTTDSAAQKFTASSTFYSVAVRAPSYGDSNGNLTMRLYAWNTNYATTVAGTPVTTRTFTNFGDNEWLRLQFPAQNAGTYIWTLSGATGWVGVWKITDSTDASIAYWNGTAVTGNYQGRIYYGDSDPNLYNGVAYVGTTIGTSDTAGEAFAATVPFHGLSIRATSFGDNSGSLTLRVYAWNGSYATTVAGTPVNTKTFTDFTDNQWFRIQFDTQPAGQYLWTLTNASGWVGVWKITDSDDPAQAYWNGAEATGDYQTKLEYGNPEPEPYLYDNVSYADVTIGSSDTAGSRFTARDKFYSLAIRTPSYGDSNGNLTLKLYAWNTDYATSVGGTPLVSKTFTNFADNAWLRIQFPEKAAGQYVWTLSNSTGWVGVWKITDSAYPATAYFNGTAVAGDYQARLYYGEYDTAPQEMYSHVDTTIRDVPISGSGTAGEKFKAVWPFTMIEVNTPSYGDNQGNLTLTLYAWNTDYATTVAGPPLAAKTFVDYTDNDWLSLNFAEKAAGDYLWVLSSGSNGVGVWQTSGNNFFPGTPYINGAVASSYGDFKARITYTPSKVLPDLPVFSSSNASYSDTLNHMYKYLYTLKFGPSPIDGNPQTNWMQWDAMTTAWMNTGLNKGKYGADYNQVLRNHLLNDVKMTSDGYVYVLNATNWWSEGTSLVGWPFPSTGSPDDPTVNKYTFNSSTLGWTTNMSSHAISGGKWVIQTPGSDPYILSPTQSTLASHMPYLYVQMSNSNANTVGKIYFTTTTDSVWNEAKSVTFTVDNTGVNKGYQIPMYQNPSWTGTIAQYRLDPVETGQTGGQVAVAMVKGEYDTRHVQTNTAFVLGSAELFMWNPSDVAFLQSNIGRMRIALHFLKTEFDSGTNNYLTVPWRGHEGTSGVDVTQPNISDRYLHGKGIGSNYWDILPIGNKDFYDTIYYYEALKTMSQIEKLIEDNPGWSIAANPYGESSTVLSSKATKVFTAVTGGTTFWNTATGRYVPTVDVNGALHDYGYTFVNLEALAQGLADSTRAASIFDWLDGARTVTGDTSTGADIYAPKFAARASTKRNGDWYNIIWAQPENYPFGTQVQDGGAILYVNYYDVMARLKYKSADNAWTRFAQMLDLHQQAREEGGYRSYYDIRGIHMQGDGSAGGIGIDAEFTESALAPLAFLYGFLGVDTDKDGLVIAPKRPSALSWMKVEKLYYDGAEASVYASASETTVTINVASGSKSLKIGGLTPGVGYAVKRDGAAWQSYTADSSGFIRFSTSGTGSHGYQVVL</sequence>
<dbReference type="Proteomes" id="UP001493487">
    <property type="component" value="Unassembled WGS sequence"/>
</dbReference>
<dbReference type="InterPro" id="IPR012341">
    <property type="entry name" value="6hp_glycosidase-like_sf"/>
</dbReference>
<accession>A0ABV1KRY0</accession>
<dbReference type="Gene3D" id="1.50.10.10">
    <property type="match status" value="1"/>
</dbReference>
<keyword evidence="1" id="KW-0732">Signal</keyword>
<reference evidence="2 3" key="1">
    <citation type="journal article" date="2023" name="Genome Announc.">
        <title>Pan-Genome Analyses of the Genus Cohnella and Proposal of the Novel Species Cohnella silvisoli sp. nov., Isolated from Forest Soil.</title>
        <authorList>
            <person name="Wang C."/>
            <person name="Mao L."/>
            <person name="Bao G."/>
            <person name="Zhu H."/>
        </authorList>
    </citation>
    <scope>NUCLEOTIDE SEQUENCE [LARGE SCALE GENOMIC DNA]</scope>
    <source>
        <strain evidence="2 3">NL03-T5-1</strain>
    </source>
</reference>
<keyword evidence="3" id="KW-1185">Reference proteome</keyword>
<name>A0ABV1KRY0_9BACL</name>
<gene>
    <name evidence="2" type="ORF">QJS35_10330</name>
</gene>
<evidence type="ECO:0000313" key="2">
    <source>
        <dbReference type="EMBL" id="MEQ4482793.1"/>
    </source>
</evidence>
<dbReference type="InterPro" id="IPR008928">
    <property type="entry name" value="6-hairpin_glycosidase_sf"/>
</dbReference>
<evidence type="ECO:0000313" key="3">
    <source>
        <dbReference type="Proteomes" id="UP001493487"/>
    </source>
</evidence>
<protein>
    <submittedName>
        <fullName evidence="2">Uncharacterized protein</fullName>
    </submittedName>
</protein>
<proteinExistence type="predicted"/>
<dbReference type="EMBL" id="JASKHM010000005">
    <property type="protein sequence ID" value="MEQ4482793.1"/>
    <property type="molecule type" value="Genomic_DNA"/>
</dbReference>
<dbReference type="RefSeq" id="WP_232185507.1">
    <property type="nucleotide sequence ID" value="NZ_JAIOAP010000005.1"/>
</dbReference>
<evidence type="ECO:0000256" key="1">
    <source>
        <dbReference type="SAM" id="SignalP"/>
    </source>
</evidence>
<dbReference type="SUPFAM" id="SSF48208">
    <property type="entry name" value="Six-hairpin glycosidases"/>
    <property type="match status" value="1"/>
</dbReference>
<organism evidence="2 3">
    <name type="scientific">Cohnella silvisoli</name>
    <dbReference type="NCBI Taxonomy" id="2873699"/>
    <lineage>
        <taxon>Bacteria</taxon>
        <taxon>Bacillati</taxon>
        <taxon>Bacillota</taxon>
        <taxon>Bacilli</taxon>
        <taxon>Bacillales</taxon>
        <taxon>Paenibacillaceae</taxon>
        <taxon>Cohnella</taxon>
    </lineage>
</organism>
<comment type="caution">
    <text evidence="2">The sequence shown here is derived from an EMBL/GenBank/DDBJ whole genome shotgun (WGS) entry which is preliminary data.</text>
</comment>